<evidence type="ECO:0000313" key="2">
    <source>
        <dbReference type="EMBL" id="MCB6184671.1"/>
    </source>
</evidence>
<name>A0ABS8D900_9NEIS</name>
<keyword evidence="1" id="KW-0732">Signal</keyword>
<reference evidence="2" key="1">
    <citation type="submission" date="2021-10" db="EMBL/GenBank/DDBJ databases">
        <title>The complete genome sequence of Leeia sp. TBRC 13508.</title>
        <authorList>
            <person name="Charoenyingcharoen P."/>
            <person name="Yukphan P."/>
        </authorList>
    </citation>
    <scope>NUCLEOTIDE SEQUENCE</scope>
    <source>
        <strain evidence="2">TBRC 13508</strain>
    </source>
</reference>
<comment type="caution">
    <text evidence="2">The sequence shown here is derived from an EMBL/GenBank/DDBJ whole genome shotgun (WGS) entry which is preliminary data.</text>
</comment>
<dbReference type="EMBL" id="JAJBZT010000008">
    <property type="protein sequence ID" value="MCB6184671.1"/>
    <property type="molecule type" value="Genomic_DNA"/>
</dbReference>
<protein>
    <recommendedName>
        <fullName evidence="4">Lipoprotein</fullName>
    </recommendedName>
</protein>
<feature type="signal peptide" evidence="1">
    <location>
        <begin position="1"/>
        <end position="22"/>
    </location>
</feature>
<dbReference type="Proteomes" id="UP001165395">
    <property type="component" value="Unassembled WGS sequence"/>
</dbReference>
<sequence length="137" mass="15018">MKKLLNSLSAIALLALSVSSSAACLDNIQLATIQSKIEQLNSSYKDVPSSIQCNRTKNAAEKKICGNKTLAAMEVLDTKAYVYATENATGSEVNHQKWKDDAWIKSTRNRCSTEECICKNLSEHTNDSLGGESPYKK</sequence>
<accession>A0ABS8D900</accession>
<evidence type="ECO:0000313" key="3">
    <source>
        <dbReference type="Proteomes" id="UP001165395"/>
    </source>
</evidence>
<evidence type="ECO:0008006" key="4">
    <source>
        <dbReference type="Google" id="ProtNLM"/>
    </source>
</evidence>
<feature type="chain" id="PRO_5045129523" description="Lipoprotein" evidence="1">
    <location>
        <begin position="23"/>
        <end position="137"/>
    </location>
</feature>
<dbReference type="PROSITE" id="PS51257">
    <property type="entry name" value="PROKAR_LIPOPROTEIN"/>
    <property type="match status" value="1"/>
</dbReference>
<evidence type="ECO:0000256" key="1">
    <source>
        <dbReference type="SAM" id="SignalP"/>
    </source>
</evidence>
<dbReference type="RefSeq" id="WP_227181479.1">
    <property type="nucleotide sequence ID" value="NZ_JAJBZT010000008.1"/>
</dbReference>
<proteinExistence type="predicted"/>
<gene>
    <name evidence="2" type="ORF">LIN78_14075</name>
</gene>
<organism evidence="2 3">
    <name type="scientific">Leeia speluncae</name>
    <dbReference type="NCBI Taxonomy" id="2884804"/>
    <lineage>
        <taxon>Bacteria</taxon>
        <taxon>Pseudomonadati</taxon>
        <taxon>Pseudomonadota</taxon>
        <taxon>Betaproteobacteria</taxon>
        <taxon>Neisseriales</taxon>
        <taxon>Leeiaceae</taxon>
        <taxon>Leeia</taxon>
    </lineage>
</organism>
<keyword evidence="3" id="KW-1185">Reference proteome</keyword>